<evidence type="ECO:0008006" key="12">
    <source>
        <dbReference type="Google" id="ProtNLM"/>
    </source>
</evidence>
<evidence type="ECO:0000256" key="7">
    <source>
        <dbReference type="ARBA" id="ARBA00023136"/>
    </source>
</evidence>
<feature type="transmembrane region" description="Helical" evidence="9">
    <location>
        <begin position="52"/>
        <end position="72"/>
    </location>
</feature>
<comment type="caution">
    <text evidence="10">The sequence shown here is derived from an EMBL/GenBank/DDBJ whole genome shotgun (WGS) entry which is preliminary data.</text>
</comment>
<evidence type="ECO:0000256" key="3">
    <source>
        <dbReference type="ARBA" id="ARBA00022475"/>
    </source>
</evidence>
<organism evidence="10 11">
    <name type="scientific">Pseudothauera nasutitermitis</name>
    <dbReference type="NCBI Taxonomy" id="2565930"/>
    <lineage>
        <taxon>Bacteria</taxon>
        <taxon>Pseudomonadati</taxon>
        <taxon>Pseudomonadota</taxon>
        <taxon>Betaproteobacteria</taxon>
        <taxon>Rhodocyclales</taxon>
        <taxon>Zoogloeaceae</taxon>
        <taxon>Pseudothauera</taxon>
    </lineage>
</organism>
<evidence type="ECO:0000256" key="1">
    <source>
        <dbReference type="ARBA" id="ARBA00004651"/>
    </source>
</evidence>
<keyword evidence="4 9" id="KW-0812">Transmembrane</keyword>
<proteinExistence type="inferred from homology"/>
<evidence type="ECO:0000256" key="2">
    <source>
        <dbReference type="ARBA" id="ARBA00022448"/>
    </source>
</evidence>
<dbReference type="EMBL" id="SSOC01000002">
    <property type="protein sequence ID" value="THF66194.1"/>
    <property type="molecule type" value="Genomic_DNA"/>
</dbReference>
<keyword evidence="6" id="KW-0406">Ion transport</keyword>
<gene>
    <name evidence="10" type="ORF">E6C76_04870</name>
</gene>
<evidence type="ECO:0000256" key="6">
    <source>
        <dbReference type="ARBA" id="ARBA00023065"/>
    </source>
</evidence>
<dbReference type="Pfam" id="PF25539">
    <property type="entry name" value="Bestrophin_2"/>
    <property type="match status" value="1"/>
</dbReference>
<feature type="transmembrane region" description="Helical" evidence="9">
    <location>
        <begin position="223"/>
        <end position="254"/>
    </location>
</feature>
<evidence type="ECO:0000256" key="9">
    <source>
        <dbReference type="SAM" id="Phobius"/>
    </source>
</evidence>
<dbReference type="InterPro" id="IPR044669">
    <property type="entry name" value="YneE/VCCN1/2-like"/>
</dbReference>
<keyword evidence="5 9" id="KW-1133">Transmembrane helix</keyword>
<dbReference type="OrthoDB" id="445589at2"/>
<dbReference type="GO" id="GO:0005254">
    <property type="term" value="F:chloride channel activity"/>
    <property type="evidence" value="ECO:0007669"/>
    <property type="project" value="InterPro"/>
</dbReference>
<feature type="transmembrane region" description="Helical" evidence="9">
    <location>
        <begin position="20"/>
        <end position="40"/>
    </location>
</feature>
<name>A0A4S4B104_9RHOO</name>
<keyword evidence="3" id="KW-1003">Cell membrane</keyword>
<dbReference type="PANTHER" id="PTHR33281">
    <property type="entry name" value="UPF0187 PROTEIN YNEE"/>
    <property type="match status" value="1"/>
</dbReference>
<keyword evidence="2" id="KW-0813">Transport</keyword>
<keyword evidence="7 9" id="KW-0472">Membrane</keyword>
<keyword evidence="11" id="KW-1185">Reference proteome</keyword>
<evidence type="ECO:0000313" key="10">
    <source>
        <dbReference type="EMBL" id="THF66194.1"/>
    </source>
</evidence>
<reference evidence="10 11" key="1">
    <citation type="submission" date="2019-04" db="EMBL/GenBank/DDBJ databases">
        <title>Azoarcus nasutitermitis sp. nov. isolated from termite nest.</title>
        <authorList>
            <person name="Lin S.-Y."/>
            <person name="Hameed A."/>
            <person name="Hsu Y.-H."/>
            <person name="Young C.-C."/>
        </authorList>
    </citation>
    <scope>NUCLEOTIDE SEQUENCE [LARGE SCALE GENOMIC DNA]</scope>
    <source>
        <strain evidence="10 11">CC-YHH838</strain>
    </source>
</reference>
<dbReference type="RefSeq" id="WP_136347143.1">
    <property type="nucleotide sequence ID" value="NZ_SSOC01000002.1"/>
</dbReference>
<evidence type="ECO:0000256" key="5">
    <source>
        <dbReference type="ARBA" id="ARBA00022989"/>
    </source>
</evidence>
<protein>
    <recommendedName>
        <fullName evidence="12">Bestrophin</fullName>
    </recommendedName>
</protein>
<sequence>MIVRPLHHWFRLLFVWRGSVLPQIIGRLGLILAVSVLSVLCREWWMTHYPESALSIPPFTLMGIALAIFLGFRNSVSYERFWEARKQWGMLLIVARNLISKLCATLPGEAHATLRHEFTRAVAGFAYALKHQLRFTDPADDLNRRLDPAMLAETGGKRFPAQAVLRVLNQRLAGLRREGALSDMEWLALTRDLDLLGEVAGSCERIANTPIPYTYRVLMNRTIIGYCLMLPIGLTTTLGWLTLLISTFVAYTFLAVEVVGEQLEEPFGTEANDLALDSLCHNIEFVTCELSGLEPLSAPPQARDFVLT</sequence>
<dbReference type="GO" id="GO:0005886">
    <property type="term" value="C:plasma membrane"/>
    <property type="evidence" value="ECO:0007669"/>
    <property type="project" value="UniProtKB-SubCell"/>
</dbReference>
<dbReference type="PANTHER" id="PTHR33281:SF19">
    <property type="entry name" value="VOLTAGE-DEPENDENT ANION CHANNEL-FORMING PROTEIN YNEE"/>
    <property type="match status" value="1"/>
</dbReference>
<evidence type="ECO:0000256" key="4">
    <source>
        <dbReference type="ARBA" id="ARBA00022692"/>
    </source>
</evidence>
<evidence type="ECO:0000313" key="11">
    <source>
        <dbReference type="Proteomes" id="UP000308430"/>
    </source>
</evidence>
<dbReference type="Proteomes" id="UP000308430">
    <property type="component" value="Unassembled WGS sequence"/>
</dbReference>
<comment type="subcellular location">
    <subcellularLocation>
        <location evidence="1">Cell membrane</location>
        <topology evidence="1">Multi-pass membrane protein</topology>
    </subcellularLocation>
</comment>
<evidence type="ECO:0000256" key="8">
    <source>
        <dbReference type="ARBA" id="ARBA00034708"/>
    </source>
</evidence>
<comment type="similarity">
    <text evidence="8">Belongs to the anion channel-forming bestrophin (TC 1.A.46) family.</text>
</comment>
<accession>A0A4S4B104</accession>
<dbReference type="AlphaFoldDB" id="A0A4S4B104"/>